<dbReference type="RefSeq" id="WP_008420552.1">
    <property type="nucleotide sequence ID" value="NZ_AOIA01000024.1"/>
</dbReference>
<reference evidence="3 4" key="1">
    <citation type="journal article" date="2014" name="PLoS Genet.">
        <title>Phylogenetically driven sequencing of extremely halophilic archaea reveals strategies for static and dynamic osmo-response.</title>
        <authorList>
            <person name="Becker E.A."/>
            <person name="Seitzer P.M."/>
            <person name="Tritt A."/>
            <person name="Larsen D."/>
            <person name="Krusor M."/>
            <person name="Yao A.I."/>
            <person name="Wu D."/>
            <person name="Madern D."/>
            <person name="Eisen J.A."/>
            <person name="Darling A.E."/>
            <person name="Facciotti M.T."/>
        </authorList>
    </citation>
    <scope>NUCLEOTIDE SEQUENCE [LARGE SCALE GENOMIC DNA]</scope>
    <source>
        <strain evidence="3 4">DSM 18795</strain>
    </source>
</reference>
<dbReference type="EMBL" id="AOIA01000024">
    <property type="protein sequence ID" value="ELY65396.1"/>
    <property type="molecule type" value="Genomic_DNA"/>
</dbReference>
<dbReference type="AlphaFoldDB" id="L9XVE3"/>
<proteinExistence type="predicted"/>
<evidence type="ECO:0000259" key="2">
    <source>
        <dbReference type="Pfam" id="PF26490"/>
    </source>
</evidence>
<feature type="region of interest" description="Disordered" evidence="1">
    <location>
        <begin position="143"/>
        <end position="171"/>
    </location>
</feature>
<protein>
    <recommendedName>
        <fullName evidence="2">DUF8159 domain-containing protein</fullName>
    </recommendedName>
</protein>
<dbReference type="Pfam" id="PF26490">
    <property type="entry name" value="DUF8159"/>
    <property type="match status" value="1"/>
</dbReference>
<dbReference type="Proteomes" id="UP000011531">
    <property type="component" value="Unassembled WGS sequence"/>
</dbReference>
<feature type="domain" description="DUF8159" evidence="2">
    <location>
        <begin position="50"/>
        <end position="141"/>
    </location>
</feature>
<feature type="compositionally biased region" description="Low complexity" evidence="1">
    <location>
        <begin position="200"/>
        <end position="211"/>
    </location>
</feature>
<evidence type="ECO:0000256" key="1">
    <source>
        <dbReference type="SAM" id="MobiDB-lite"/>
    </source>
</evidence>
<feature type="region of interest" description="Disordered" evidence="1">
    <location>
        <begin position="200"/>
        <end position="219"/>
    </location>
</feature>
<dbReference type="STRING" id="1227498.C492_03746"/>
<keyword evidence="4" id="KW-1185">Reference proteome</keyword>
<dbReference type="InterPro" id="IPR006311">
    <property type="entry name" value="TAT_signal"/>
</dbReference>
<dbReference type="PROSITE" id="PS51318">
    <property type="entry name" value="TAT"/>
    <property type="match status" value="1"/>
</dbReference>
<gene>
    <name evidence="3" type="ORF">C492_03746</name>
</gene>
<organism evidence="3 4">
    <name type="scientific">Natronococcus jeotgali DSM 18795</name>
    <dbReference type="NCBI Taxonomy" id="1227498"/>
    <lineage>
        <taxon>Archaea</taxon>
        <taxon>Methanobacteriati</taxon>
        <taxon>Methanobacteriota</taxon>
        <taxon>Stenosarchaea group</taxon>
        <taxon>Halobacteria</taxon>
        <taxon>Halobacteriales</taxon>
        <taxon>Natrialbaceae</taxon>
        <taxon>Natronococcus</taxon>
    </lineage>
</organism>
<name>L9XVE3_9EURY</name>
<evidence type="ECO:0000313" key="4">
    <source>
        <dbReference type="Proteomes" id="UP000011531"/>
    </source>
</evidence>
<comment type="caution">
    <text evidence="3">The sequence shown here is derived from an EMBL/GenBank/DDBJ whole genome shotgun (WGS) entry which is preliminary data.</text>
</comment>
<accession>L9XVE3</accession>
<feature type="compositionally biased region" description="Polar residues" evidence="1">
    <location>
        <begin position="144"/>
        <end position="170"/>
    </location>
</feature>
<dbReference type="OrthoDB" id="206104at2157"/>
<dbReference type="InterPro" id="IPR058473">
    <property type="entry name" value="DUF8159"/>
</dbReference>
<sequence>MIDDATSRRRLLATAAATATVGTAGCLGSLLGQSGQIQPEEPSEPRAGSPEEFYYFLEDNGIAVEELAREENELYLTYESEAEDVEASDEEIMVIYEVYKRALIRRGSEIDFLYSEVANPFDGQALGWGIDTEWVTRFDAEGNETASDGSVANETANASADNGTVGNESGQGIDMNRVTLWSNIMNTKVYEDDVEAVGNETAANGTANTTDDGLENRSN</sequence>
<evidence type="ECO:0000313" key="3">
    <source>
        <dbReference type="EMBL" id="ELY65396.1"/>
    </source>
</evidence>